<dbReference type="Gene3D" id="3.40.309.10">
    <property type="entry name" value="Aldehyde Dehydrogenase, Chain A, domain 2"/>
    <property type="match status" value="1"/>
</dbReference>
<dbReference type="FunFam" id="3.40.605.10:FF:000004">
    <property type="entry name" value="Aldehyde dehydrogenase"/>
    <property type="match status" value="1"/>
</dbReference>
<evidence type="ECO:0000256" key="1">
    <source>
        <dbReference type="ARBA" id="ARBA00009986"/>
    </source>
</evidence>
<dbReference type="PROSITE" id="PS00070">
    <property type="entry name" value="ALDEHYDE_DEHYDR_CYS"/>
    <property type="match status" value="1"/>
</dbReference>
<dbReference type="Gene3D" id="3.40.605.10">
    <property type="entry name" value="Aldehyde Dehydrogenase, Chain A, domain 1"/>
    <property type="match status" value="1"/>
</dbReference>
<keyword evidence="2 4" id="KW-0560">Oxidoreductase</keyword>
<sequence length="470" mass="50483">MTEPASSIPEPIAAAFAHQRAGIVARRQDFGLAERRDALVRLAAAIKENEQALVTALAKDFGKPEAEVILTELMPVLQEIRHTLRHLRRWMRPQRIAPTVAVLGTSARIRSEARGVCLIIAPWNYPFSLALGPLVSALAAGNSVIIKPSEMTPATSALLTRLIEQTFSPTLVTAIEGGVETSQALLALPFDHIFFTGSPAVGKIVMAAAAKHLTSVTLELGGKSPTIVGPDADLNRAAAWIAFGKFANAGQTCIAPDHIFVHHSVKQAFLSALRDKIANAYGDGHNSAHLAGIVNEQHARRLSRLLGDAVTKGAKVILGGEAEGNRMAPTLIEAITPEMDIDKEEIFGPILPIMVYSDIEEVINRINARPKPLALYVFDKRRAELDRIVAATSSGSVGVNLTVIQYSHTGLPFGGVNSSGIGASHGHHGFRAFSHERAILVNRFSALPLIFPPYTDRIKSLIGFIKRALG</sequence>
<dbReference type="PROSITE" id="PS00687">
    <property type="entry name" value="ALDEHYDE_DEHYDR_GLU"/>
    <property type="match status" value="1"/>
</dbReference>
<dbReference type="RefSeq" id="WP_088918498.1">
    <property type="nucleotide sequence ID" value="NZ_CP018632.1"/>
</dbReference>
<evidence type="ECO:0000313" key="10">
    <source>
        <dbReference type="Proteomes" id="UP000250079"/>
    </source>
</evidence>
<dbReference type="Pfam" id="PF00171">
    <property type="entry name" value="Aldedh"/>
    <property type="match status" value="1"/>
</dbReference>
<dbReference type="InterPro" id="IPR016163">
    <property type="entry name" value="Ald_DH_C"/>
</dbReference>
<dbReference type="KEGG" id="gai:IMCC3135_15985"/>
<name>A0A2Z2NPS7_9GAMM</name>
<dbReference type="CDD" id="cd07134">
    <property type="entry name" value="ALDH_AlkH-like"/>
    <property type="match status" value="1"/>
</dbReference>
<dbReference type="PANTHER" id="PTHR43570">
    <property type="entry name" value="ALDEHYDE DEHYDROGENASE"/>
    <property type="match status" value="1"/>
</dbReference>
<reference evidence="9 10" key="1">
    <citation type="submission" date="2016-12" db="EMBL/GenBank/DDBJ databases">
        <authorList>
            <person name="Song W.-J."/>
            <person name="Kurnit D.M."/>
        </authorList>
    </citation>
    <scope>NUCLEOTIDE SEQUENCE [LARGE SCALE GENOMIC DNA]</scope>
    <source>
        <strain evidence="9 10">IMCC3135</strain>
    </source>
</reference>
<dbReference type="InterPro" id="IPR012394">
    <property type="entry name" value="Aldehyde_DH_NAD(P)"/>
</dbReference>
<evidence type="ECO:0000256" key="5">
    <source>
        <dbReference type="PIRSR" id="PIRSR036492-1"/>
    </source>
</evidence>
<dbReference type="GO" id="GO:0005737">
    <property type="term" value="C:cytoplasm"/>
    <property type="evidence" value="ECO:0007669"/>
    <property type="project" value="TreeGrafter"/>
</dbReference>
<evidence type="ECO:0000259" key="8">
    <source>
        <dbReference type="Pfam" id="PF00171"/>
    </source>
</evidence>
<dbReference type="GO" id="GO:0006081">
    <property type="term" value="P:aldehyde metabolic process"/>
    <property type="evidence" value="ECO:0007669"/>
    <property type="project" value="InterPro"/>
</dbReference>
<dbReference type="InterPro" id="IPR016161">
    <property type="entry name" value="Ald_DH/histidinol_DH"/>
</dbReference>
<dbReference type="SUPFAM" id="SSF53720">
    <property type="entry name" value="ALDH-like"/>
    <property type="match status" value="1"/>
</dbReference>
<evidence type="ECO:0000256" key="7">
    <source>
        <dbReference type="RuleBase" id="RU003345"/>
    </source>
</evidence>
<evidence type="ECO:0000256" key="6">
    <source>
        <dbReference type="PROSITE-ProRule" id="PRU10007"/>
    </source>
</evidence>
<gene>
    <name evidence="9" type="primary">alkH</name>
    <name evidence="9" type="ORF">IMCC3135_15985</name>
</gene>
<dbReference type="InterPro" id="IPR016162">
    <property type="entry name" value="Ald_DH_N"/>
</dbReference>
<evidence type="ECO:0000256" key="4">
    <source>
        <dbReference type="PIRNR" id="PIRNR036492"/>
    </source>
</evidence>
<comment type="similarity">
    <text evidence="1 4 7">Belongs to the aldehyde dehydrogenase family.</text>
</comment>
<dbReference type="AlphaFoldDB" id="A0A2Z2NPS7"/>
<dbReference type="GO" id="GO:0004029">
    <property type="term" value="F:aldehyde dehydrogenase (NAD+) activity"/>
    <property type="evidence" value="ECO:0007669"/>
    <property type="project" value="TreeGrafter"/>
</dbReference>
<accession>A0A2Z2NPS7</accession>
<keyword evidence="10" id="KW-1185">Reference proteome</keyword>
<feature type="domain" description="Aldehyde dehydrogenase" evidence="8">
    <location>
        <begin position="28"/>
        <end position="437"/>
    </location>
</feature>
<dbReference type="InterPro" id="IPR029510">
    <property type="entry name" value="Ald_DH_CS_GLU"/>
</dbReference>
<evidence type="ECO:0000256" key="3">
    <source>
        <dbReference type="ARBA" id="ARBA00023027"/>
    </source>
</evidence>
<organism evidence="9 10">
    <name type="scientific">Granulosicoccus antarcticus IMCC3135</name>
    <dbReference type="NCBI Taxonomy" id="1192854"/>
    <lineage>
        <taxon>Bacteria</taxon>
        <taxon>Pseudomonadati</taxon>
        <taxon>Pseudomonadota</taxon>
        <taxon>Gammaproteobacteria</taxon>
        <taxon>Chromatiales</taxon>
        <taxon>Granulosicoccaceae</taxon>
        <taxon>Granulosicoccus</taxon>
    </lineage>
</organism>
<proteinExistence type="inferred from homology"/>
<feature type="active site" evidence="5 6">
    <location>
        <position position="219"/>
    </location>
</feature>
<feature type="active site" evidence="5">
    <location>
        <position position="253"/>
    </location>
</feature>
<evidence type="ECO:0000313" key="9">
    <source>
        <dbReference type="EMBL" id="ASJ73279.1"/>
    </source>
</evidence>
<dbReference type="EMBL" id="CP018632">
    <property type="protein sequence ID" value="ASJ73279.1"/>
    <property type="molecule type" value="Genomic_DNA"/>
</dbReference>
<dbReference type="PANTHER" id="PTHR43570:SF20">
    <property type="entry name" value="ALDEHYDE DEHYDROGENASE ALDX-RELATED"/>
    <property type="match status" value="1"/>
</dbReference>
<dbReference type="InterPro" id="IPR016160">
    <property type="entry name" value="Ald_DH_CS_CYS"/>
</dbReference>
<keyword evidence="3" id="KW-0520">NAD</keyword>
<dbReference type="PIRSF" id="PIRSF036492">
    <property type="entry name" value="ALDH"/>
    <property type="match status" value="1"/>
</dbReference>
<dbReference type="InterPro" id="IPR015590">
    <property type="entry name" value="Aldehyde_DH_dom"/>
</dbReference>
<evidence type="ECO:0000256" key="2">
    <source>
        <dbReference type="ARBA" id="ARBA00023002"/>
    </source>
</evidence>
<dbReference type="Proteomes" id="UP000250079">
    <property type="component" value="Chromosome"/>
</dbReference>
<dbReference type="OrthoDB" id="9812625at2"/>
<protein>
    <recommendedName>
        <fullName evidence="4">Aldehyde dehydrogenase</fullName>
    </recommendedName>
</protein>